<dbReference type="InterPro" id="IPR019613">
    <property type="entry name" value="DUF4198"/>
</dbReference>
<protein>
    <submittedName>
        <fullName evidence="2">ABC transporter substrate-binding protein</fullName>
    </submittedName>
</protein>
<dbReference type="Proteomes" id="UP000632498">
    <property type="component" value="Unassembled WGS sequence"/>
</dbReference>
<evidence type="ECO:0000313" key="3">
    <source>
        <dbReference type="Proteomes" id="UP000632498"/>
    </source>
</evidence>
<sequence>MLRKSIFAAAMVSVLSMAQQANAHFQLIYTPEINIKKAGEVPLKLVFWHPMSNGHTMAMGEPVEFYSVFKGKKTDLKPTLNPITFKGLSNEATAYDASVTLKRNGDYALVAVPAPYYEESEDIYIQQITKVIINKGDVPTNWSEPLGLKTEIVPLSKPYGALVGSTFSGVVLKNGQPAPGVEIEIEHMIAEPDMNANKPQNAKVSEVPGGAIVALTDAQGKFSFGIPKAGYWGFAALGVGPDSEFNAKELSQDAVLWIKAHTLED</sequence>
<accession>A0A917C144</accession>
<evidence type="ECO:0000313" key="2">
    <source>
        <dbReference type="EMBL" id="GGF65500.1"/>
    </source>
</evidence>
<evidence type="ECO:0000256" key="1">
    <source>
        <dbReference type="SAM" id="SignalP"/>
    </source>
</evidence>
<dbReference type="EMBL" id="BMHV01000012">
    <property type="protein sequence ID" value="GGF65500.1"/>
    <property type="molecule type" value="Genomic_DNA"/>
</dbReference>
<keyword evidence="1" id="KW-0732">Signal</keyword>
<proteinExistence type="predicted"/>
<feature type="chain" id="PRO_5036949778" evidence="1">
    <location>
        <begin position="24"/>
        <end position="265"/>
    </location>
</feature>
<reference evidence="2" key="2">
    <citation type="submission" date="2020-09" db="EMBL/GenBank/DDBJ databases">
        <authorList>
            <person name="Sun Q."/>
            <person name="Zhou Y."/>
        </authorList>
    </citation>
    <scope>NUCLEOTIDE SEQUENCE</scope>
    <source>
        <strain evidence="2">CGMCC 1.15254</strain>
    </source>
</reference>
<reference evidence="2" key="1">
    <citation type="journal article" date="2014" name="Int. J. Syst. Evol. Microbiol.">
        <title>Complete genome sequence of Corynebacterium casei LMG S-19264T (=DSM 44701T), isolated from a smear-ripened cheese.</title>
        <authorList>
            <consortium name="US DOE Joint Genome Institute (JGI-PGF)"/>
            <person name="Walter F."/>
            <person name="Albersmeier A."/>
            <person name="Kalinowski J."/>
            <person name="Ruckert C."/>
        </authorList>
    </citation>
    <scope>NUCLEOTIDE SEQUENCE</scope>
    <source>
        <strain evidence="2">CGMCC 1.15254</strain>
    </source>
</reference>
<dbReference type="RefSeq" id="WP_229734301.1">
    <property type="nucleotide sequence ID" value="NZ_BMHV01000012.1"/>
</dbReference>
<comment type="caution">
    <text evidence="2">The sequence shown here is derived from an EMBL/GenBank/DDBJ whole genome shotgun (WGS) entry which is preliminary data.</text>
</comment>
<organism evidence="2 3">
    <name type="scientific">Terasakiella brassicae</name>
    <dbReference type="NCBI Taxonomy" id="1634917"/>
    <lineage>
        <taxon>Bacteria</taxon>
        <taxon>Pseudomonadati</taxon>
        <taxon>Pseudomonadota</taxon>
        <taxon>Alphaproteobacteria</taxon>
        <taxon>Rhodospirillales</taxon>
        <taxon>Terasakiellaceae</taxon>
        <taxon>Terasakiella</taxon>
    </lineage>
</organism>
<dbReference type="Pfam" id="PF10670">
    <property type="entry name" value="DUF4198"/>
    <property type="match status" value="1"/>
</dbReference>
<gene>
    <name evidence="2" type="ORF">GCM10011332_19440</name>
</gene>
<keyword evidence="3" id="KW-1185">Reference proteome</keyword>
<name>A0A917C144_9PROT</name>
<feature type="signal peptide" evidence="1">
    <location>
        <begin position="1"/>
        <end position="23"/>
    </location>
</feature>
<dbReference type="AlphaFoldDB" id="A0A917C144"/>